<dbReference type="AlphaFoldDB" id="A0A8S1B9D3"/>
<evidence type="ECO:0000256" key="6">
    <source>
        <dbReference type="RuleBase" id="RU363053"/>
    </source>
</evidence>
<reference evidence="7 8" key="1">
    <citation type="submission" date="2020-04" db="EMBL/GenBank/DDBJ databases">
        <authorList>
            <person name="Wallbank WR R."/>
            <person name="Pardo Diaz C."/>
            <person name="Kozak K."/>
            <person name="Martin S."/>
            <person name="Jiggins C."/>
            <person name="Moest M."/>
            <person name="Warren A I."/>
            <person name="Byers J.R.P. K."/>
            <person name="Montejo-Kovacevich G."/>
            <person name="Yen C E."/>
        </authorList>
    </citation>
    <scope>NUCLEOTIDE SEQUENCE [LARGE SCALE GENOMIC DNA]</scope>
</reference>
<evidence type="ECO:0008006" key="9">
    <source>
        <dbReference type="Google" id="ProtNLM"/>
    </source>
</evidence>
<comment type="similarity">
    <text evidence="2 6">Belongs to the peroxisomal membrane protein PXMP2/4 family.</text>
</comment>
<dbReference type="InterPro" id="IPR007248">
    <property type="entry name" value="Mpv17_PMP22"/>
</dbReference>
<gene>
    <name evidence="7" type="ORF">APLA_LOCUS16463</name>
</gene>
<dbReference type="GO" id="GO:0016020">
    <property type="term" value="C:membrane"/>
    <property type="evidence" value="ECO:0007669"/>
    <property type="project" value="UniProtKB-SubCell"/>
</dbReference>
<dbReference type="Pfam" id="PF04117">
    <property type="entry name" value="Mpv17_PMP22"/>
    <property type="match status" value="1"/>
</dbReference>
<feature type="transmembrane region" description="Helical" evidence="6">
    <location>
        <begin position="54"/>
        <end position="73"/>
    </location>
</feature>
<comment type="subcellular location">
    <subcellularLocation>
        <location evidence="1">Membrane</location>
        <topology evidence="1">Multi-pass membrane protein</topology>
    </subcellularLocation>
</comment>
<feature type="transmembrane region" description="Helical" evidence="6">
    <location>
        <begin position="93"/>
        <end position="114"/>
    </location>
</feature>
<feature type="transmembrane region" description="Helical" evidence="6">
    <location>
        <begin position="158"/>
        <end position="174"/>
    </location>
</feature>
<keyword evidence="8" id="KW-1185">Reference proteome</keyword>
<dbReference type="PANTHER" id="PTHR11266">
    <property type="entry name" value="PEROXISOMAL MEMBRANE PROTEIN 2, PXMP2 MPV17"/>
    <property type="match status" value="1"/>
</dbReference>
<organism evidence="7 8">
    <name type="scientific">Arctia plantaginis</name>
    <name type="common">Wood tiger moth</name>
    <name type="synonym">Phalaena plantaginis</name>
    <dbReference type="NCBI Taxonomy" id="874455"/>
    <lineage>
        <taxon>Eukaryota</taxon>
        <taxon>Metazoa</taxon>
        <taxon>Ecdysozoa</taxon>
        <taxon>Arthropoda</taxon>
        <taxon>Hexapoda</taxon>
        <taxon>Insecta</taxon>
        <taxon>Pterygota</taxon>
        <taxon>Neoptera</taxon>
        <taxon>Endopterygota</taxon>
        <taxon>Lepidoptera</taxon>
        <taxon>Glossata</taxon>
        <taxon>Ditrysia</taxon>
        <taxon>Noctuoidea</taxon>
        <taxon>Erebidae</taxon>
        <taxon>Arctiinae</taxon>
        <taxon>Arctia</taxon>
    </lineage>
</organism>
<evidence type="ECO:0000256" key="2">
    <source>
        <dbReference type="ARBA" id="ARBA00006824"/>
    </source>
</evidence>
<sequence length="186" mass="21476">MVAGANISKLRSLPEQYPVLRGMISYAIIWPACSITQEYIENETSIDEINWPRAARFGFFGAFFMSPVFYGWMKYSSRFFVGKNLLTAVKRAAIEQVSYSPLAMAYFFFGMSALEGKTLSACVNEVREKLWPTYKIGVIFWPMVQTLNFYFISDKNRIVFVSAASFVWTVYLAHMKSKRQRNDKPK</sequence>
<feature type="transmembrane region" description="Helical" evidence="6">
    <location>
        <begin position="134"/>
        <end position="152"/>
    </location>
</feature>
<evidence type="ECO:0000313" key="7">
    <source>
        <dbReference type="EMBL" id="CAB3258390.1"/>
    </source>
</evidence>
<dbReference type="OrthoDB" id="10267969at2759"/>
<proteinExistence type="inferred from homology"/>
<keyword evidence="4 6" id="KW-1133">Transmembrane helix</keyword>
<accession>A0A8S1B9D3</accession>
<evidence type="ECO:0000256" key="5">
    <source>
        <dbReference type="ARBA" id="ARBA00023136"/>
    </source>
</evidence>
<keyword evidence="5 6" id="KW-0472">Membrane</keyword>
<evidence type="ECO:0000256" key="1">
    <source>
        <dbReference type="ARBA" id="ARBA00004141"/>
    </source>
</evidence>
<comment type="caution">
    <text evidence="7">The sequence shown here is derived from an EMBL/GenBank/DDBJ whole genome shotgun (WGS) entry which is preliminary data.</text>
</comment>
<dbReference type="Proteomes" id="UP000494106">
    <property type="component" value="Unassembled WGS sequence"/>
</dbReference>
<dbReference type="GO" id="GO:0005739">
    <property type="term" value="C:mitochondrion"/>
    <property type="evidence" value="ECO:0007669"/>
    <property type="project" value="TreeGrafter"/>
</dbReference>
<keyword evidence="3 6" id="KW-0812">Transmembrane</keyword>
<protein>
    <recommendedName>
        <fullName evidence="9">Mpv17-like protein</fullName>
    </recommendedName>
</protein>
<evidence type="ECO:0000256" key="3">
    <source>
        <dbReference type="ARBA" id="ARBA00022692"/>
    </source>
</evidence>
<evidence type="ECO:0000313" key="8">
    <source>
        <dbReference type="Proteomes" id="UP000494106"/>
    </source>
</evidence>
<evidence type="ECO:0000256" key="4">
    <source>
        <dbReference type="ARBA" id="ARBA00022989"/>
    </source>
</evidence>
<dbReference type="PANTHER" id="PTHR11266:SF75">
    <property type="entry name" value="IP10007P-RELATED"/>
    <property type="match status" value="1"/>
</dbReference>
<name>A0A8S1B9D3_ARCPL</name>
<dbReference type="EMBL" id="CADEBC010000598">
    <property type="protein sequence ID" value="CAB3258390.1"/>
    <property type="molecule type" value="Genomic_DNA"/>
</dbReference>